<evidence type="ECO:0000313" key="2">
    <source>
        <dbReference type="EMBL" id="MYN68918.1"/>
    </source>
</evidence>
<protein>
    <submittedName>
        <fullName evidence="2">Uncharacterized protein</fullName>
    </submittedName>
</protein>
<comment type="caution">
    <text evidence="2">The sequence shown here is derived from an EMBL/GenBank/DDBJ whole genome shotgun (WGS) entry which is preliminary data.</text>
</comment>
<gene>
    <name evidence="2" type="ORF">GLP18_01495</name>
</gene>
<dbReference type="AlphaFoldDB" id="A0A6L8MUU0"/>
<reference evidence="2 3" key="1">
    <citation type="submission" date="2019-11" db="EMBL/GenBank/DDBJ databases">
        <title>Divergent Streptococcus suis from cattle.</title>
        <authorList>
            <person name="Williamson C."/>
        </authorList>
    </citation>
    <scope>NUCLEOTIDE SEQUENCE [LARGE SCALE GENOMIC DNA]</scope>
    <source>
        <strain evidence="2 3">10-36905</strain>
    </source>
</reference>
<name>A0A6L8MUU0_STRSU</name>
<dbReference type="RefSeq" id="WP_160863656.1">
    <property type="nucleotide sequence ID" value="NZ_WNXH01000002.1"/>
</dbReference>
<proteinExistence type="predicted"/>
<accession>A0A6L8MUU0</accession>
<evidence type="ECO:0000313" key="3">
    <source>
        <dbReference type="Proteomes" id="UP000483765"/>
    </source>
</evidence>
<feature type="transmembrane region" description="Helical" evidence="1">
    <location>
        <begin position="12"/>
        <end position="33"/>
    </location>
</feature>
<dbReference type="EMBL" id="WNXH01000002">
    <property type="protein sequence ID" value="MYN68918.1"/>
    <property type="molecule type" value="Genomic_DNA"/>
</dbReference>
<keyword evidence="1" id="KW-1133">Transmembrane helix</keyword>
<sequence>MHRLFRITKNVIFYCLILIFAGEMILSFSSVVLPKSNLTSSKNQPQTMSVLEERLVAESGPINFENPQNPANLSEALAEGGYVIVFRYTGAGGGASKIPPTLDGKVIDDGQRISTTSIERMLEYGNKVKQLDIQIDHILSSEYYFVWQHAEAAFDLPIEISRDLTGSLNFNNEKELEISLQNLRNRVVKVPESGKSTFLFTHQGKFDKAFGFYPPAGTTIIFKPDGSSRPQLIAVLSFEEFIQL</sequence>
<evidence type="ECO:0000256" key="1">
    <source>
        <dbReference type="SAM" id="Phobius"/>
    </source>
</evidence>
<keyword evidence="1" id="KW-0472">Membrane</keyword>
<organism evidence="2 3">
    <name type="scientific">Streptococcus suis</name>
    <dbReference type="NCBI Taxonomy" id="1307"/>
    <lineage>
        <taxon>Bacteria</taxon>
        <taxon>Bacillati</taxon>
        <taxon>Bacillota</taxon>
        <taxon>Bacilli</taxon>
        <taxon>Lactobacillales</taxon>
        <taxon>Streptococcaceae</taxon>
        <taxon>Streptococcus</taxon>
    </lineage>
</organism>
<dbReference type="Proteomes" id="UP000483765">
    <property type="component" value="Unassembled WGS sequence"/>
</dbReference>
<keyword evidence="1" id="KW-0812">Transmembrane</keyword>